<dbReference type="Proteomes" id="UP000735874">
    <property type="component" value="Unassembled WGS sequence"/>
</dbReference>
<dbReference type="AlphaFoldDB" id="A0A329SRM4"/>
<evidence type="ECO:0000313" key="6">
    <source>
        <dbReference type="EMBL" id="RAW38252.1"/>
    </source>
</evidence>
<proteinExistence type="predicted"/>
<dbReference type="VEuPathDB" id="FungiDB:PC110_g5537"/>
<protein>
    <submittedName>
        <fullName evidence="6">Uncharacterized protein</fullName>
    </submittedName>
</protein>
<dbReference type="EMBL" id="RCMV01001345">
    <property type="protein sequence ID" value="KAG3209035.1"/>
    <property type="molecule type" value="Genomic_DNA"/>
</dbReference>
<evidence type="ECO:0000313" key="1">
    <source>
        <dbReference type="EMBL" id="KAG2832921.1"/>
    </source>
</evidence>
<accession>A0A329SRM4</accession>
<dbReference type="EMBL" id="RCML01001250">
    <property type="protein sequence ID" value="KAG2964112.1"/>
    <property type="molecule type" value="Genomic_DNA"/>
</dbReference>
<dbReference type="Proteomes" id="UP000697107">
    <property type="component" value="Unassembled WGS sequence"/>
</dbReference>
<gene>
    <name evidence="6" type="ORF">PC110_g5537</name>
    <name evidence="1" type="ORF">PC113_g20663</name>
    <name evidence="2" type="ORF">PC115_g20456</name>
    <name evidence="3" type="ORF">PC117_g20105</name>
    <name evidence="4" type="ORF">PC118_g20525</name>
    <name evidence="5" type="ORF">PC129_g19947</name>
</gene>
<reference evidence="6 7" key="1">
    <citation type="submission" date="2018-01" db="EMBL/GenBank/DDBJ databases">
        <title>Draft genome of the strawberry crown rot pathogen Phytophthora cactorum.</title>
        <authorList>
            <person name="Armitage A.D."/>
            <person name="Lysoe E."/>
            <person name="Nellist C.F."/>
            <person name="Harrison R.J."/>
            <person name="Brurberg M.B."/>
        </authorList>
    </citation>
    <scope>NUCLEOTIDE SEQUENCE [LARGE SCALE GENOMIC DNA]</scope>
    <source>
        <strain evidence="6 7">10300</strain>
    </source>
</reference>
<dbReference type="EMBL" id="MJFZ01000093">
    <property type="protein sequence ID" value="RAW38252.1"/>
    <property type="molecule type" value="Genomic_DNA"/>
</dbReference>
<evidence type="ECO:0000313" key="7">
    <source>
        <dbReference type="Proteomes" id="UP000251314"/>
    </source>
</evidence>
<evidence type="ECO:0000313" key="2">
    <source>
        <dbReference type="EMBL" id="KAG2887126.1"/>
    </source>
</evidence>
<reference evidence="1" key="2">
    <citation type="submission" date="2018-10" db="EMBL/GenBank/DDBJ databases">
        <title>Effector identification in a new, highly contiguous assembly of the strawberry crown rot pathogen Phytophthora cactorum.</title>
        <authorList>
            <person name="Armitage A.D."/>
            <person name="Nellist C.F."/>
            <person name="Bates H."/>
            <person name="Vickerstaff R.J."/>
            <person name="Harrison R.J."/>
        </authorList>
    </citation>
    <scope>NUCLEOTIDE SEQUENCE</scope>
    <source>
        <strain evidence="1">15-7</strain>
        <strain evidence="2">4032</strain>
        <strain evidence="3">4040</strain>
        <strain evidence="4">P415</strain>
        <strain evidence="5">P421</strain>
    </source>
</reference>
<dbReference type="Proteomes" id="UP000251314">
    <property type="component" value="Unassembled WGS sequence"/>
</dbReference>
<dbReference type="Proteomes" id="UP000774804">
    <property type="component" value="Unassembled WGS sequence"/>
</dbReference>
<evidence type="ECO:0000313" key="5">
    <source>
        <dbReference type="EMBL" id="KAG3209035.1"/>
    </source>
</evidence>
<evidence type="ECO:0000313" key="3">
    <source>
        <dbReference type="EMBL" id="KAG2907854.1"/>
    </source>
</evidence>
<dbReference type="EMBL" id="RCMK01000917">
    <property type="protein sequence ID" value="KAG2907854.1"/>
    <property type="molecule type" value="Genomic_DNA"/>
</dbReference>
<evidence type="ECO:0000313" key="4">
    <source>
        <dbReference type="EMBL" id="KAG2964112.1"/>
    </source>
</evidence>
<dbReference type="OrthoDB" id="10290588at2759"/>
<organism evidence="6 7">
    <name type="scientific">Phytophthora cactorum</name>
    <dbReference type="NCBI Taxonomy" id="29920"/>
    <lineage>
        <taxon>Eukaryota</taxon>
        <taxon>Sar</taxon>
        <taxon>Stramenopiles</taxon>
        <taxon>Oomycota</taxon>
        <taxon>Peronosporomycetes</taxon>
        <taxon>Peronosporales</taxon>
        <taxon>Peronosporaceae</taxon>
        <taxon>Phytophthora</taxon>
    </lineage>
</organism>
<sequence>MAMTAEEGRDSIDHNGRGGDDYCGAGLVPMITSKLTAAEIVLVVLGSTVLDKGDTLTMEEDLTMLCKMDVGMMEGVFSYTSTLDTWLSAW</sequence>
<dbReference type="EMBL" id="RCMG01001223">
    <property type="protein sequence ID" value="KAG2832921.1"/>
    <property type="molecule type" value="Genomic_DNA"/>
</dbReference>
<dbReference type="Proteomes" id="UP000736787">
    <property type="component" value="Unassembled WGS sequence"/>
</dbReference>
<keyword evidence="7" id="KW-1185">Reference proteome</keyword>
<dbReference type="Proteomes" id="UP000760860">
    <property type="component" value="Unassembled WGS sequence"/>
</dbReference>
<dbReference type="EMBL" id="RCMI01001290">
    <property type="protein sequence ID" value="KAG2887126.1"/>
    <property type="molecule type" value="Genomic_DNA"/>
</dbReference>
<comment type="caution">
    <text evidence="6">The sequence shown here is derived from an EMBL/GenBank/DDBJ whole genome shotgun (WGS) entry which is preliminary data.</text>
</comment>
<name>A0A329SRM4_9STRA</name>